<dbReference type="CDD" id="cd14752">
    <property type="entry name" value="GH31_N"/>
    <property type="match status" value="1"/>
</dbReference>
<sequence>MPQVFGKLPTTDQPWSILGDLQRFNLENRHLHLDCGEAQLRLSILSPKLIRVRLAPQGEFLPRRSWAVTRDDDQWEIPQFEVQQTDDAIVIQTDQICVKIQRHPCQITCYDLQGQPFAHDAEMGWRTGQVAAWKTIHTDDHFYGFGERSGLLDKRYEIKTNWTIDALDYSSINDEMYQAIPFFITLRTGLVYGIFLNSTYWSQFDLGATKSDVWQMQTNSPELDYYIIYGTTPADILDTYTQLTGRMPLPPKWALGYHQCRWSYESEEVVQKIAQEFRDRQIPCDVIHLDIDYMHGYRVFTWSPKRFPDPAKLIGDLKQAGFKAVTIVDPGVKYEPDGDYSVYHEGLGNEYFVRGADGKLVYGYVWADKSVFPDFLRPEVREWWGNYQKVLTDAGIAGIWNDMNEPTLDERPFGDEGKKIFFPLDAPQGPIAEGGTHAETHNLYGLTMSRSAYQGLEQLRPNQRSFVLTRSGFAGIQRWSAVWMGDNQSLWEHLEMSLPMLCNTSLSGVAFVGADIGGFAGNATPELFARWMQIGMLYPFMRAHSALKSNLHEPWMFGDRVEQICRQYIELRYQLLPYLYTLFWQSTTTGAAILRPLLYDYHNDPKTYALHDQVMLGASIMAAPICRPGVEYRAVYLPEGVWYDWWSGDRYQGNTSILAHAPLERMPLYIKAGSIIPMQPVMQFVDEHPIKQLRLKVWSGDGEFTLYEDDGESFEFRSGAWATTTYRVREVDTAVIVEVEARQGDWNVGDRAVIVELVGVGEQSFIDNGNIQRLEFIALNAT</sequence>
<dbReference type="SUPFAM" id="SSF51011">
    <property type="entry name" value="Glycosyl hydrolase domain"/>
    <property type="match status" value="1"/>
</dbReference>
<dbReference type="InterPro" id="IPR013780">
    <property type="entry name" value="Glyco_hydro_b"/>
</dbReference>
<dbReference type="InterPro" id="IPR017853">
    <property type="entry name" value="GH"/>
</dbReference>
<dbReference type="InterPro" id="IPR000322">
    <property type="entry name" value="Glyco_hydro_31_TIM"/>
</dbReference>
<evidence type="ECO:0000259" key="6">
    <source>
        <dbReference type="Pfam" id="PF13802"/>
    </source>
</evidence>
<organism evidence="9 10">
    <name type="scientific">Phormidesmis priestleyi ULC007</name>
    <dbReference type="NCBI Taxonomy" id="1920490"/>
    <lineage>
        <taxon>Bacteria</taxon>
        <taxon>Bacillati</taxon>
        <taxon>Cyanobacteriota</taxon>
        <taxon>Cyanophyceae</taxon>
        <taxon>Leptolyngbyales</taxon>
        <taxon>Leptolyngbyaceae</taxon>
        <taxon>Phormidesmis</taxon>
    </lineage>
</organism>
<feature type="domain" description="Glycoside hydrolase family 31 TIM barrel" evidence="5">
    <location>
        <begin position="248"/>
        <end position="582"/>
    </location>
</feature>
<reference evidence="9 10" key="2">
    <citation type="submission" date="2018-03" db="EMBL/GenBank/DDBJ databases">
        <title>The ancient ancestry and fast evolution of plastids.</title>
        <authorList>
            <person name="Moore K.R."/>
            <person name="Magnabosco C."/>
            <person name="Momper L."/>
            <person name="Gold D.A."/>
            <person name="Bosak T."/>
            <person name="Fournier G.P."/>
        </authorList>
    </citation>
    <scope>NUCLEOTIDE SEQUENCE [LARGE SCALE GENOMIC DNA]</scope>
    <source>
        <strain evidence="9 10">ULC007</strain>
    </source>
</reference>
<dbReference type="EMBL" id="PVWG01000033">
    <property type="protein sequence ID" value="PSB17043.1"/>
    <property type="molecule type" value="Genomic_DNA"/>
</dbReference>
<dbReference type="InterPro" id="IPR048395">
    <property type="entry name" value="Glyco_hydro_31_C"/>
</dbReference>
<feature type="domain" description="DUF5110" evidence="7">
    <location>
        <begin position="692"/>
        <end position="759"/>
    </location>
</feature>
<evidence type="ECO:0000313" key="9">
    <source>
        <dbReference type="EMBL" id="PSB17043.1"/>
    </source>
</evidence>
<dbReference type="CDD" id="cd06604">
    <property type="entry name" value="GH31_glucosidase_II_MalA"/>
    <property type="match status" value="1"/>
</dbReference>
<dbReference type="SUPFAM" id="SSF51445">
    <property type="entry name" value="(Trans)glycosidases"/>
    <property type="match status" value="1"/>
</dbReference>
<dbReference type="STRING" id="1920490.GCA_001895925_01984"/>
<dbReference type="PROSITE" id="PS00129">
    <property type="entry name" value="GLYCOSYL_HYDROL_F31_1"/>
    <property type="match status" value="1"/>
</dbReference>
<evidence type="ECO:0000256" key="2">
    <source>
        <dbReference type="ARBA" id="ARBA00022801"/>
    </source>
</evidence>
<name>A0A2T1D9F1_9CYAN</name>
<dbReference type="InterPro" id="IPR030458">
    <property type="entry name" value="Glyco_hydro_31_AS"/>
</dbReference>
<evidence type="ECO:0000259" key="8">
    <source>
        <dbReference type="Pfam" id="PF21365"/>
    </source>
</evidence>
<dbReference type="RefSeq" id="WP_073074394.1">
    <property type="nucleotide sequence ID" value="NZ_MPPI01000035.1"/>
</dbReference>
<dbReference type="InterPro" id="IPR025887">
    <property type="entry name" value="Glyco_hydro_31_N_dom"/>
</dbReference>
<dbReference type="GO" id="GO:0005975">
    <property type="term" value="P:carbohydrate metabolic process"/>
    <property type="evidence" value="ECO:0007669"/>
    <property type="project" value="InterPro"/>
</dbReference>
<comment type="caution">
    <text evidence="9">The sequence shown here is derived from an EMBL/GenBank/DDBJ whole genome shotgun (WGS) entry which is preliminary data.</text>
</comment>
<evidence type="ECO:0000256" key="1">
    <source>
        <dbReference type="ARBA" id="ARBA00007806"/>
    </source>
</evidence>
<feature type="domain" description="Glycosyl hydrolase family 31 C-terminal" evidence="8">
    <location>
        <begin position="590"/>
        <end position="676"/>
    </location>
</feature>
<dbReference type="Gene3D" id="3.20.20.80">
    <property type="entry name" value="Glycosidases"/>
    <property type="match status" value="1"/>
</dbReference>
<dbReference type="Proteomes" id="UP000238634">
    <property type="component" value="Unassembled WGS sequence"/>
</dbReference>
<dbReference type="Gene3D" id="2.60.40.1180">
    <property type="entry name" value="Golgi alpha-mannosidase II"/>
    <property type="match status" value="2"/>
</dbReference>
<accession>A0A2T1D9F1</accession>
<dbReference type="InterPro" id="IPR011013">
    <property type="entry name" value="Gal_mutarotase_sf_dom"/>
</dbReference>
<proteinExistence type="inferred from homology"/>
<dbReference type="Pfam" id="PF01055">
    <property type="entry name" value="Glyco_hydro_31_2nd"/>
    <property type="match status" value="1"/>
</dbReference>
<dbReference type="AlphaFoldDB" id="A0A2T1D9F1"/>
<protein>
    <submittedName>
        <fullName evidence="9">Glycoside hydrolase family 31 protein</fullName>
    </submittedName>
</protein>
<evidence type="ECO:0000259" key="7">
    <source>
        <dbReference type="Pfam" id="PF17137"/>
    </source>
</evidence>
<dbReference type="Pfam" id="PF17137">
    <property type="entry name" value="DUF5110"/>
    <property type="match status" value="1"/>
</dbReference>
<dbReference type="GO" id="GO:0030246">
    <property type="term" value="F:carbohydrate binding"/>
    <property type="evidence" value="ECO:0007669"/>
    <property type="project" value="InterPro"/>
</dbReference>
<comment type="similarity">
    <text evidence="1 4">Belongs to the glycosyl hydrolase 31 family.</text>
</comment>
<feature type="domain" description="Glycoside hydrolase family 31 N-terminal" evidence="6">
    <location>
        <begin position="40"/>
        <end position="205"/>
    </location>
</feature>
<dbReference type="PANTHER" id="PTHR22762">
    <property type="entry name" value="ALPHA-GLUCOSIDASE"/>
    <property type="match status" value="1"/>
</dbReference>
<evidence type="ECO:0000313" key="10">
    <source>
        <dbReference type="Proteomes" id="UP000238634"/>
    </source>
</evidence>
<keyword evidence="2 4" id="KW-0378">Hydrolase</keyword>
<gene>
    <name evidence="9" type="ORF">C7B65_19715</name>
</gene>
<dbReference type="SUPFAM" id="SSF74650">
    <property type="entry name" value="Galactose mutarotase-like"/>
    <property type="match status" value="1"/>
</dbReference>
<dbReference type="Pfam" id="PF21365">
    <property type="entry name" value="Glyco_hydro_31_3rd"/>
    <property type="match status" value="1"/>
</dbReference>
<evidence type="ECO:0000259" key="5">
    <source>
        <dbReference type="Pfam" id="PF01055"/>
    </source>
</evidence>
<keyword evidence="10" id="KW-1185">Reference proteome</keyword>
<reference evidence="9 10" key="1">
    <citation type="submission" date="2018-02" db="EMBL/GenBank/DDBJ databases">
        <authorList>
            <person name="Cohen D.B."/>
            <person name="Kent A.D."/>
        </authorList>
    </citation>
    <scope>NUCLEOTIDE SEQUENCE [LARGE SCALE GENOMIC DNA]</scope>
    <source>
        <strain evidence="9 10">ULC007</strain>
    </source>
</reference>
<dbReference type="Gene3D" id="2.60.40.1760">
    <property type="entry name" value="glycosyl hydrolase (family 31)"/>
    <property type="match status" value="1"/>
</dbReference>
<keyword evidence="3 4" id="KW-0326">Glycosidase</keyword>
<dbReference type="PANTHER" id="PTHR22762:SF166">
    <property type="entry name" value="ALPHA-GLUCOSIDASE"/>
    <property type="match status" value="1"/>
</dbReference>
<dbReference type="InterPro" id="IPR033403">
    <property type="entry name" value="DUF5110"/>
</dbReference>
<dbReference type="GO" id="GO:0004553">
    <property type="term" value="F:hydrolase activity, hydrolyzing O-glycosyl compounds"/>
    <property type="evidence" value="ECO:0007669"/>
    <property type="project" value="InterPro"/>
</dbReference>
<evidence type="ECO:0000256" key="4">
    <source>
        <dbReference type="RuleBase" id="RU361185"/>
    </source>
</evidence>
<dbReference type="OrthoDB" id="176168at2"/>
<dbReference type="Pfam" id="PF13802">
    <property type="entry name" value="Gal_mutarotas_2"/>
    <property type="match status" value="1"/>
</dbReference>
<evidence type="ECO:0000256" key="3">
    <source>
        <dbReference type="ARBA" id="ARBA00023295"/>
    </source>
</evidence>